<evidence type="ECO:0000313" key="2">
    <source>
        <dbReference type="Proteomes" id="UP000000305"/>
    </source>
</evidence>
<proteinExistence type="predicted"/>
<name>E9GQ42_DAPPU</name>
<dbReference type="AlphaFoldDB" id="E9GQ42"/>
<reference evidence="1 2" key="1">
    <citation type="journal article" date="2011" name="Science">
        <title>The ecoresponsive genome of Daphnia pulex.</title>
        <authorList>
            <person name="Colbourne J.K."/>
            <person name="Pfrender M.E."/>
            <person name="Gilbert D."/>
            <person name="Thomas W.K."/>
            <person name="Tucker A."/>
            <person name="Oakley T.H."/>
            <person name="Tokishita S."/>
            <person name="Aerts A."/>
            <person name="Arnold G.J."/>
            <person name="Basu M.K."/>
            <person name="Bauer D.J."/>
            <person name="Caceres C.E."/>
            <person name="Carmel L."/>
            <person name="Casola C."/>
            <person name="Choi J.H."/>
            <person name="Detter J.C."/>
            <person name="Dong Q."/>
            <person name="Dusheyko S."/>
            <person name="Eads B.D."/>
            <person name="Frohlich T."/>
            <person name="Geiler-Samerotte K.A."/>
            <person name="Gerlach D."/>
            <person name="Hatcher P."/>
            <person name="Jogdeo S."/>
            <person name="Krijgsveld J."/>
            <person name="Kriventseva E.V."/>
            <person name="Kultz D."/>
            <person name="Laforsch C."/>
            <person name="Lindquist E."/>
            <person name="Lopez J."/>
            <person name="Manak J.R."/>
            <person name="Muller J."/>
            <person name="Pangilinan J."/>
            <person name="Patwardhan R.P."/>
            <person name="Pitluck S."/>
            <person name="Pritham E.J."/>
            <person name="Rechtsteiner A."/>
            <person name="Rho M."/>
            <person name="Rogozin I.B."/>
            <person name="Sakarya O."/>
            <person name="Salamov A."/>
            <person name="Schaack S."/>
            <person name="Shapiro H."/>
            <person name="Shiga Y."/>
            <person name="Skalitzky C."/>
            <person name="Smith Z."/>
            <person name="Souvorov A."/>
            <person name="Sung W."/>
            <person name="Tang Z."/>
            <person name="Tsuchiya D."/>
            <person name="Tu H."/>
            <person name="Vos H."/>
            <person name="Wang M."/>
            <person name="Wolf Y.I."/>
            <person name="Yamagata H."/>
            <person name="Yamada T."/>
            <person name="Ye Y."/>
            <person name="Shaw J.R."/>
            <person name="Andrews J."/>
            <person name="Crease T.J."/>
            <person name="Tang H."/>
            <person name="Lucas S.M."/>
            <person name="Robertson H.M."/>
            <person name="Bork P."/>
            <person name="Koonin E.V."/>
            <person name="Zdobnov E.M."/>
            <person name="Grigoriev I.V."/>
            <person name="Lynch M."/>
            <person name="Boore J.L."/>
        </authorList>
    </citation>
    <scope>NUCLEOTIDE SEQUENCE [LARGE SCALE GENOMIC DNA]</scope>
</reference>
<keyword evidence="2" id="KW-1185">Reference proteome</keyword>
<dbReference type="Proteomes" id="UP000000305">
    <property type="component" value="Unassembled WGS sequence"/>
</dbReference>
<dbReference type="OrthoDB" id="10382595at2759"/>
<dbReference type="KEGG" id="dpx:DAPPUDRAFT_320730"/>
<dbReference type="InParanoid" id="E9GQ42"/>
<protein>
    <submittedName>
        <fullName evidence="1">Uncharacterized protein</fullName>
    </submittedName>
</protein>
<dbReference type="HOGENOM" id="CLU_837473_0_0_1"/>
<sequence>MEKVNSTKTLKRKLTSLSGGGIVDLHVDCGFNYKYLPIDSVLRFHLVEDLVLWRQGYSSHLEESLTKVLKPEDMIHIDTMINSILCCLFSKSFAILEHFRNFEETFEKSAIISTILRTLARKHGPYLDVNSCTSLMKNWFYPKNRMLNITNEGEKKQTERFTEDDTSYPVGFSNQLGALKLFLRREYLVNSTKTLKRKLTSLSGGGIVDLHVDCGFNYKYFPIDSVLRFNLVEDLILWRQGYSSHLEESLTKVLKPEDMIHIDTMITSILCCLFSKSFAVLEHFRNFEDTFEKSAIISTILRTVTRKHGPYLDVISCTSLMKNWFYPKNSYM</sequence>
<accession>E9GQ42</accession>
<dbReference type="EMBL" id="GL732558">
    <property type="protein sequence ID" value="EFX78235.1"/>
    <property type="molecule type" value="Genomic_DNA"/>
</dbReference>
<evidence type="ECO:0000313" key="1">
    <source>
        <dbReference type="EMBL" id="EFX78235.1"/>
    </source>
</evidence>
<organism evidence="1 2">
    <name type="scientific">Daphnia pulex</name>
    <name type="common">Water flea</name>
    <dbReference type="NCBI Taxonomy" id="6669"/>
    <lineage>
        <taxon>Eukaryota</taxon>
        <taxon>Metazoa</taxon>
        <taxon>Ecdysozoa</taxon>
        <taxon>Arthropoda</taxon>
        <taxon>Crustacea</taxon>
        <taxon>Branchiopoda</taxon>
        <taxon>Diplostraca</taxon>
        <taxon>Cladocera</taxon>
        <taxon>Anomopoda</taxon>
        <taxon>Daphniidae</taxon>
        <taxon>Daphnia</taxon>
    </lineage>
</organism>
<gene>
    <name evidence="1" type="ORF">DAPPUDRAFT_320730</name>
</gene>